<dbReference type="EMBL" id="DUJU01000123">
    <property type="protein sequence ID" value="HIH94434.1"/>
    <property type="molecule type" value="Genomic_DNA"/>
</dbReference>
<dbReference type="InterPro" id="IPR000700">
    <property type="entry name" value="PAS-assoc_C"/>
</dbReference>
<reference evidence="16" key="1">
    <citation type="journal article" date="2020" name="bioRxiv">
        <title>A rank-normalized archaeal taxonomy based on genome phylogeny resolves widespread incomplete and uneven classifications.</title>
        <authorList>
            <person name="Rinke C."/>
            <person name="Chuvochina M."/>
            <person name="Mussig A.J."/>
            <person name="Chaumeil P.-A."/>
            <person name="Waite D.W."/>
            <person name="Whitman W.B."/>
            <person name="Parks D.H."/>
            <person name="Hugenholtz P."/>
        </authorList>
    </citation>
    <scope>NUCLEOTIDE SEQUENCE</scope>
    <source>
        <strain evidence="16">UBA8876</strain>
    </source>
</reference>
<feature type="transmembrane region" description="Helical" evidence="12">
    <location>
        <begin position="35"/>
        <end position="52"/>
    </location>
</feature>
<dbReference type="GO" id="GO:0000155">
    <property type="term" value="F:phosphorelay sensor kinase activity"/>
    <property type="evidence" value="ECO:0007669"/>
    <property type="project" value="InterPro"/>
</dbReference>
<dbReference type="InterPro" id="IPR004358">
    <property type="entry name" value="Sig_transdc_His_kin-like_C"/>
</dbReference>
<keyword evidence="9" id="KW-0067">ATP-binding</keyword>
<evidence type="ECO:0000256" key="8">
    <source>
        <dbReference type="ARBA" id="ARBA00022777"/>
    </source>
</evidence>
<evidence type="ECO:0000259" key="14">
    <source>
        <dbReference type="PROSITE" id="PS50112"/>
    </source>
</evidence>
<evidence type="ECO:0000256" key="4">
    <source>
        <dbReference type="ARBA" id="ARBA00022475"/>
    </source>
</evidence>
<dbReference type="PANTHER" id="PTHR43047:SF72">
    <property type="entry name" value="OSMOSENSING HISTIDINE PROTEIN KINASE SLN1"/>
    <property type="match status" value="1"/>
</dbReference>
<dbReference type="InterPro" id="IPR003594">
    <property type="entry name" value="HATPase_dom"/>
</dbReference>
<dbReference type="SUPFAM" id="SSF47384">
    <property type="entry name" value="Homodimeric domain of signal transducing histidine kinase"/>
    <property type="match status" value="1"/>
</dbReference>
<dbReference type="InterPro" id="IPR013656">
    <property type="entry name" value="PAS_4"/>
</dbReference>
<gene>
    <name evidence="16" type="ORF">HA338_10530</name>
</gene>
<dbReference type="GeneID" id="1473846"/>
<dbReference type="Pfam" id="PF08448">
    <property type="entry name" value="PAS_4"/>
    <property type="match status" value="1"/>
</dbReference>
<dbReference type="Gene3D" id="1.10.287.130">
    <property type="match status" value="1"/>
</dbReference>
<keyword evidence="6" id="KW-0808">Transferase</keyword>
<evidence type="ECO:0000256" key="1">
    <source>
        <dbReference type="ARBA" id="ARBA00000085"/>
    </source>
</evidence>
<evidence type="ECO:0000256" key="2">
    <source>
        <dbReference type="ARBA" id="ARBA00004236"/>
    </source>
</evidence>
<dbReference type="FunFam" id="1.10.287.130:FF:000038">
    <property type="entry name" value="Sensory transduction histidine kinase"/>
    <property type="match status" value="1"/>
</dbReference>
<evidence type="ECO:0000256" key="9">
    <source>
        <dbReference type="ARBA" id="ARBA00022840"/>
    </source>
</evidence>
<evidence type="ECO:0000313" key="17">
    <source>
        <dbReference type="Proteomes" id="UP000600774"/>
    </source>
</evidence>
<evidence type="ECO:0000256" key="6">
    <source>
        <dbReference type="ARBA" id="ARBA00022679"/>
    </source>
</evidence>
<dbReference type="AlphaFoldDB" id="A0A832SHI4"/>
<dbReference type="Pfam" id="PF00512">
    <property type="entry name" value="HisKA"/>
    <property type="match status" value="1"/>
</dbReference>
<keyword evidence="8" id="KW-0418">Kinase</keyword>
<feature type="transmembrane region" description="Helical" evidence="12">
    <location>
        <begin position="6"/>
        <end position="23"/>
    </location>
</feature>
<dbReference type="Gene3D" id="3.30.450.20">
    <property type="entry name" value="PAS domain"/>
    <property type="match status" value="1"/>
</dbReference>
<dbReference type="PRINTS" id="PR00344">
    <property type="entry name" value="BCTRLSENSOR"/>
</dbReference>
<dbReference type="FunFam" id="3.30.565.10:FF:000023">
    <property type="entry name" value="PAS domain-containing sensor histidine kinase"/>
    <property type="match status" value="1"/>
</dbReference>
<dbReference type="SUPFAM" id="SSF55785">
    <property type="entry name" value="PYP-like sensor domain (PAS domain)"/>
    <property type="match status" value="1"/>
</dbReference>
<dbReference type="SMART" id="SM00086">
    <property type="entry name" value="PAC"/>
    <property type="match status" value="1"/>
</dbReference>
<dbReference type="InterPro" id="IPR036097">
    <property type="entry name" value="HisK_dim/P_sf"/>
</dbReference>
<dbReference type="InterPro" id="IPR000014">
    <property type="entry name" value="PAS"/>
</dbReference>
<dbReference type="InterPro" id="IPR005467">
    <property type="entry name" value="His_kinase_dom"/>
</dbReference>
<dbReference type="SMART" id="SM00387">
    <property type="entry name" value="HATPase_c"/>
    <property type="match status" value="1"/>
</dbReference>
<feature type="domain" description="PAS" evidence="14">
    <location>
        <begin position="121"/>
        <end position="186"/>
    </location>
</feature>
<dbReference type="GO" id="GO:0009927">
    <property type="term" value="F:histidine phosphotransfer kinase activity"/>
    <property type="evidence" value="ECO:0007669"/>
    <property type="project" value="TreeGrafter"/>
</dbReference>
<dbReference type="CDD" id="cd00082">
    <property type="entry name" value="HisKA"/>
    <property type="match status" value="1"/>
</dbReference>
<keyword evidence="11 12" id="KW-0472">Membrane</keyword>
<evidence type="ECO:0000256" key="11">
    <source>
        <dbReference type="ARBA" id="ARBA00023136"/>
    </source>
</evidence>
<dbReference type="InterPro" id="IPR001610">
    <property type="entry name" value="PAC"/>
</dbReference>
<evidence type="ECO:0000256" key="5">
    <source>
        <dbReference type="ARBA" id="ARBA00022553"/>
    </source>
</evidence>
<feature type="domain" description="Histidine kinase" evidence="13">
    <location>
        <begin position="263"/>
        <end position="482"/>
    </location>
</feature>
<evidence type="ECO:0000259" key="15">
    <source>
        <dbReference type="PROSITE" id="PS50113"/>
    </source>
</evidence>
<comment type="subcellular location">
    <subcellularLocation>
        <location evidence="2">Cell membrane</location>
    </subcellularLocation>
</comment>
<evidence type="ECO:0000259" key="13">
    <source>
        <dbReference type="PROSITE" id="PS50109"/>
    </source>
</evidence>
<dbReference type="NCBIfam" id="TIGR00229">
    <property type="entry name" value="sensory_box"/>
    <property type="match status" value="1"/>
</dbReference>
<dbReference type="Gene3D" id="3.30.565.10">
    <property type="entry name" value="Histidine kinase-like ATPase, C-terminal domain"/>
    <property type="match status" value="1"/>
</dbReference>
<dbReference type="InterPro" id="IPR036890">
    <property type="entry name" value="HATPase_C_sf"/>
</dbReference>
<keyword evidence="4" id="KW-1003">Cell membrane</keyword>
<dbReference type="RefSeq" id="WP_052279146.1">
    <property type="nucleotide sequence ID" value="NZ_DUJU01000123.1"/>
</dbReference>
<dbReference type="InterPro" id="IPR003661">
    <property type="entry name" value="HisK_dim/P_dom"/>
</dbReference>
<dbReference type="PROSITE" id="PS50113">
    <property type="entry name" value="PAC"/>
    <property type="match status" value="1"/>
</dbReference>
<evidence type="ECO:0000256" key="7">
    <source>
        <dbReference type="ARBA" id="ARBA00022741"/>
    </source>
</evidence>
<protein>
    <recommendedName>
        <fullName evidence="3">histidine kinase</fullName>
        <ecNumber evidence="3">2.7.13.3</ecNumber>
    </recommendedName>
</protein>
<dbReference type="Proteomes" id="UP000600774">
    <property type="component" value="Unassembled WGS sequence"/>
</dbReference>
<evidence type="ECO:0000256" key="12">
    <source>
        <dbReference type="SAM" id="Phobius"/>
    </source>
</evidence>
<keyword evidence="5" id="KW-0597">Phosphoprotein</keyword>
<dbReference type="PANTHER" id="PTHR43047">
    <property type="entry name" value="TWO-COMPONENT HISTIDINE PROTEIN KINASE"/>
    <property type="match status" value="1"/>
</dbReference>
<keyword evidence="12" id="KW-0812">Transmembrane</keyword>
<dbReference type="PROSITE" id="PS50112">
    <property type="entry name" value="PAS"/>
    <property type="match status" value="1"/>
</dbReference>
<sequence>MDDVSLEVMSSFTLLIIIFYFWSIGRKSANISRKGWFLIIAGFFLLFAGHLADLYESLRLVGENPVSPLHNIFLKAFLGGPVSYVLIAAGLLKWVSTVASVEKLKAEVEKRKEMQEKLSRERSMLSGLLNSIPDAVFFKDPEGTYLGCNPVFCEFVKRPTEGVVGKKNPDFYSKEVASFLNAEDKEIFETGKAIIRERWATRPDGRKVLLQTVKAPLYDETGNFIGLVGVSRDITERQRAEDALLKVRIAEDASQAKSEFIATVSHELKTPLNSIIGFSDLLLEDSSGKLSERQARYINNISISGKHLLQFIDDILDLSKIEAGKTFLEPENFEFTKIFKDIEKVFRPRVSGKKLSLNFEVDSGIKSFYADKMMFKQILYNLISNAVKFTPEEGSITVSAAKIGNMVRICVKDTGIGISREDMDSFFQPFKQPDSFFKRRYERTGLGLFLVKRFVEMHGGNIQAESVPGEGSSFIIELPLKTGNEGIMGVISGNEDKGQFISAVSSL</sequence>
<evidence type="ECO:0000256" key="10">
    <source>
        <dbReference type="ARBA" id="ARBA00023012"/>
    </source>
</evidence>
<dbReference type="GO" id="GO:0005886">
    <property type="term" value="C:plasma membrane"/>
    <property type="evidence" value="ECO:0007669"/>
    <property type="project" value="UniProtKB-SubCell"/>
</dbReference>
<name>A0A832SHI4_9EURY</name>
<feature type="domain" description="PAC" evidence="15">
    <location>
        <begin position="194"/>
        <end position="246"/>
    </location>
</feature>
<dbReference type="PROSITE" id="PS50109">
    <property type="entry name" value="HIS_KIN"/>
    <property type="match status" value="1"/>
</dbReference>
<dbReference type="EC" id="2.7.13.3" evidence="3"/>
<keyword evidence="10" id="KW-0902">Two-component regulatory system</keyword>
<evidence type="ECO:0000256" key="3">
    <source>
        <dbReference type="ARBA" id="ARBA00012438"/>
    </source>
</evidence>
<dbReference type="GO" id="GO:0005524">
    <property type="term" value="F:ATP binding"/>
    <property type="evidence" value="ECO:0007669"/>
    <property type="project" value="UniProtKB-KW"/>
</dbReference>
<dbReference type="FunFam" id="3.30.450.20:FF:000185">
    <property type="entry name" value="Sensory transduction histidine kinase"/>
    <property type="match status" value="1"/>
</dbReference>
<comment type="caution">
    <text evidence="16">The sequence shown here is derived from an EMBL/GenBank/DDBJ whole genome shotgun (WGS) entry which is preliminary data.</text>
</comment>
<evidence type="ECO:0000313" key="16">
    <source>
        <dbReference type="EMBL" id="HIH94434.1"/>
    </source>
</evidence>
<dbReference type="SUPFAM" id="SSF55874">
    <property type="entry name" value="ATPase domain of HSP90 chaperone/DNA topoisomerase II/histidine kinase"/>
    <property type="match status" value="1"/>
</dbReference>
<dbReference type="CDD" id="cd00130">
    <property type="entry name" value="PAS"/>
    <property type="match status" value="1"/>
</dbReference>
<dbReference type="CDD" id="cd16922">
    <property type="entry name" value="HATPase_EvgS-ArcB-TorS-like"/>
    <property type="match status" value="1"/>
</dbReference>
<accession>A0A832SHI4</accession>
<proteinExistence type="predicted"/>
<comment type="catalytic activity">
    <reaction evidence="1">
        <text>ATP + protein L-histidine = ADP + protein N-phospho-L-histidine.</text>
        <dbReference type="EC" id="2.7.13.3"/>
    </reaction>
</comment>
<organism evidence="16 17">
    <name type="scientific">Methanosarcina acetivorans</name>
    <dbReference type="NCBI Taxonomy" id="2214"/>
    <lineage>
        <taxon>Archaea</taxon>
        <taxon>Methanobacteriati</taxon>
        <taxon>Methanobacteriota</taxon>
        <taxon>Stenosarchaea group</taxon>
        <taxon>Methanomicrobia</taxon>
        <taxon>Methanosarcinales</taxon>
        <taxon>Methanosarcinaceae</taxon>
        <taxon>Methanosarcina</taxon>
    </lineage>
</organism>
<keyword evidence="12" id="KW-1133">Transmembrane helix</keyword>
<dbReference type="SMART" id="SM00388">
    <property type="entry name" value="HisKA"/>
    <property type="match status" value="1"/>
</dbReference>
<dbReference type="InterPro" id="IPR035965">
    <property type="entry name" value="PAS-like_dom_sf"/>
</dbReference>
<keyword evidence="7" id="KW-0547">Nucleotide-binding</keyword>
<dbReference type="Pfam" id="PF02518">
    <property type="entry name" value="HATPase_c"/>
    <property type="match status" value="1"/>
</dbReference>